<sequence>MHYEFFTGPLDLEKVYPGLFQRSIYFYNVQEEYNYIKYKGREIVVVKHDDLGWLCVSCNKEVQEYVQSFHPSTLPVFTRKVNREDVWRPFFEPEEEGDWLSLLFDQGKIIGFYKGSIYLDNLGRRFSSHSFINISPQYQGKGLCKGLASFTYDKLFSNLEVDYVSINVESEIGAGACRCYMRAAKDLGLYAFRSELVQTFGAFAWDKEGRYEIREVEDCNQGLDSLIFTFLPRVDETMIEFSNM</sequence>
<reference evidence="2 3" key="1">
    <citation type="submission" date="2016-11" db="EMBL/GenBank/DDBJ databases">
        <authorList>
            <consortium name="Urmite Genomes"/>
        </authorList>
    </citation>
    <scope>NUCLEOTIDE SEQUENCE [LARGE SCALE GENOMIC DNA]</scope>
    <source>
        <strain evidence="2 3">A11</strain>
    </source>
</reference>
<gene>
    <name evidence="2" type="ORF">BQ3484_134</name>
</gene>
<accession>A0A1M7XU40</accession>
<dbReference type="EMBL" id="LT671577">
    <property type="protein sequence ID" value="SHO33202.1"/>
    <property type="molecule type" value="Genomic_DNA"/>
</dbReference>
<dbReference type="SUPFAM" id="SSF55729">
    <property type="entry name" value="Acyl-CoA N-acyltransferases (Nat)"/>
    <property type="match status" value="1"/>
</dbReference>
<keyword evidence="2" id="KW-0808">Transferase</keyword>
<protein>
    <submittedName>
        <fullName evidence="2">Acyl-CoA N-acyltransferase</fullName>
    </submittedName>
</protein>
<dbReference type="Pfam" id="PF00583">
    <property type="entry name" value="Acetyltransf_1"/>
    <property type="match status" value="1"/>
</dbReference>
<evidence type="ECO:0000313" key="2">
    <source>
        <dbReference type="EMBL" id="SHO33202.1"/>
    </source>
</evidence>
<evidence type="ECO:0000259" key="1">
    <source>
        <dbReference type="Pfam" id="PF00583"/>
    </source>
</evidence>
<dbReference type="OrthoDB" id="34081at10239"/>
<dbReference type="Gene3D" id="3.40.630.30">
    <property type="match status" value="1"/>
</dbReference>
<dbReference type="InterPro" id="IPR000182">
    <property type="entry name" value="GNAT_dom"/>
</dbReference>
<dbReference type="Proteomes" id="UP000201465">
    <property type="component" value="Segment"/>
</dbReference>
<organism evidence="2 3">
    <name type="scientific">Cedratvirus A11</name>
    <dbReference type="NCBI Taxonomy" id="1903266"/>
    <lineage>
        <taxon>Viruses</taxon>
        <taxon>Pithoviruses</taxon>
        <taxon>Orthocedratvirinae</taxon>
        <taxon>Alphacedratvirus</taxon>
        <taxon>Alphacedratvirus aljazairmassiliense</taxon>
    </lineage>
</organism>
<name>A0A1M7XU40_9VIRU</name>
<dbReference type="GeneID" id="30523079"/>
<dbReference type="InterPro" id="IPR016181">
    <property type="entry name" value="Acyl_CoA_acyltransferase"/>
</dbReference>
<keyword evidence="2" id="KW-0012">Acyltransferase</keyword>
<keyword evidence="3" id="KW-1185">Reference proteome</keyword>
<feature type="domain" description="N-acetyltransferase" evidence="1">
    <location>
        <begin position="77"/>
        <end position="182"/>
    </location>
</feature>
<dbReference type="GO" id="GO:0016747">
    <property type="term" value="F:acyltransferase activity, transferring groups other than amino-acyl groups"/>
    <property type="evidence" value="ECO:0007669"/>
    <property type="project" value="InterPro"/>
</dbReference>
<proteinExistence type="predicted"/>
<dbReference type="KEGG" id="vg:30523079"/>
<evidence type="ECO:0000313" key="3">
    <source>
        <dbReference type="Proteomes" id="UP000201465"/>
    </source>
</evidence>
<dbReference type="RefSeq" id="YP_009329074.1">
    <property type="nucleotide sequence ID" value="NC_032108.1"/>
</dbReference>